<evidence type="ECO:0000256" key="7">
    <source>
        <dbReference type="SAM" id="MobiDB-lite"/>
    </source>
</evidence>
<evidence type="ECO:0000256" key="2">
    <source>
        <dbReference type="ARBA" id="ARBA00006175"/>
    </source>
</evidence>
<feature type="transmembrane region" description="Helical" evidence="8">
    <location>
        <begin position="145"/>
        <end position="168"/>
    </location>
</feature>
<keyword evidence="5 8" id="KW-0472">Membrane</keyword>
<evidence type="ECO:0000313" key="10">
    <source>
        <dbReference type="Proteomes" id="UP000317365"/>
    </source>
</evidence>
<sequence length="288" mass="29365">MSDQTEIESGLNATTEAGAAVRSAQVKEEPAGASRRAEDTKQNALPPGRSAPQAVAPSRLPQQLLAEFAGTAALLCAVIGSGIMAQRISGGNDGVALLANTLATVFALYVLIESLGPVSGAHFNPLVTLVMWSKGQLSPMNSARVATFFIASQLSGAIAGAALANAMFELPLLHFSQHLRGGWDAAGQFTGWGQWVAEAVATGGLLFTILRAPEGKAPALVACYIGAAYWFTASTSFANPAAVMGRMFSDTFAGIAPASAIGFVLAQTVGAGLGVALAQALSSKKTSV</sequence>
<keyword evidence="3 6" id="KW-0812">Transmembrane</keyword>
<name>A0A515ENT7_9BURK</name>
<organism evidence="9 10">
    <name type="scientific">Rhodoferax aquaticus</name>
    <dbReference type="NCBI Taxonomy" id="2527691"/>
    <lineage>
        <taxon>Bacteria</taxon>
        <taxon>Pseudomonadati</taxon>
        <taxon>Pseudomonadota</taxon>
        <taxon>Betaproteobacteria</taxon>
        <taxon>Burkholderiales</taxon>
        <taxon>Comamonadaceae</taxon>
        <taxon>Rhodoferax</taxon>
    </lineage>
</organism>
<comment type="subcellular location">
    <subcellularLocation>
        <location evidence="1">Membrane</location>
        <topology evidence="1">Multi-pass membrane protein</topology>
    </subcellularLocation>
</comment>
<dbReference type="InterPro" id="IPR034294">
    <property type="entry name" value="Aquaporin_transptr"/>
</dbReference>
<dbReference type="PANTHER" id="PTHR19139:SF199">
    <property type="entry name" value="MIP17260P"/>
    <property type="match status" value="1"/>
</dbReference>
<dbReference type="KEGG" id="rhg:EXZ61_09230"/>
<dbReference type="SUPFAM" id="SSF81338">
    <property type="entry name" value="Aquaporin-like"/>
    <property type="match status" value="1"/>
</dbReference>
<dbReference type="EMBL" id="CP036282">
    <property type="protein sequence ID" value="QDL54332.1"/>
    <property type="molecule type" value="Genomic_DNA"/>
</dbReference>
<gene>
    <name evidence="9" type="ORF">EXZ61_09230</name>
</gene>
<reference evidence="10" key="2">
    <citation type="journal article" date="2020" name="Int. J. Syst. Evol. Microbiol.">
        <title>Genomic insights into a novel species Rhodoferax aquaticus sp. nov., isolated from freshwater.</title>
        <authorList>
            <person name="Li T."/>
            <person name="Zhuo Y."/>
            <person name="Jin C.Z."/>
            <person name="Wu X."/>
            <person name="Ko S.R."/>
            <person name="Jin F.J."/>
            <person name="Ahn C.Y."/>
            <person name="Oh H.M."/>
            <person name="Lee H.G."/>
            <person name="Jin L."/>
        </authorList>
    </citation>
    <scope>NUCLEOTIDE SEQUENCE [LARGE SCALE GENOMIC DNA]</scope>
    <source>
        <strain evidence="10">Gr-4</strain>
    </source>
</reference>
<evidence type="ECO:0000256" key="4">
    <source>
        <dbReference type="ARBA" id="ARBA00022989"/>
    </source>
</evidence>
<keyword evidence="4 8" id="KW-1133">Transmembrane helix</keyword>
<dbReference type="GO" id="GO:0015250">
    <property type="term" value="F:water channel activity"/>
    <property type="evidence" value="ECO:0007669"/>
    <property type="project" value="TreeGrafter"/>
</dbReference>
<dbReference type="PRINTS" id="PR00783">
    <property type="entry name" value="MINTRINSICP"/>
</dbReference>
<evidence type="ECO:0000313" key="9">
    <source>
        <dbReference type="EMBL" id="QDL54332.1"/>
    </source>
</evidence>
<dbReference type="Proteomes" id="UP000317365">
    <property type="component" value="Chromosome"/>
</dbReference>
<evidence type="ECO:0000256" key="3">
    <source>
        <dbReference type="ARBA" id="ARBA00022692"/>
    </source>
</evidence>
<keyword evidence="6" id="KW-0813">Transport</keyword>
<proteinExistence type="inferred from homology"/>
<dbReference type="AlphaFoldDB" id="A0A515ENT7"/>
<dbReference type="RefSeq" id="WP_142811153.1">
    <property type="nucleotide sequence ID" value="NZ_CP036282.1"/>
</dbReference>
<comment type="similarity">
    <text evidence="2 6">Belongs to the MIP/aquaporin (TC 1.A.8) family.</text>
</comment>
<dbReference type="InterPro" id="IPR000425">
    <property type="entry name" value="MIP"/>
</dbReference>
<dbReference type="PANTHER" id="PTHR19139">
    <property type="entry name" value="AQUAPORIN TRANSPORTER"/>
    <property type="match status" value="1"/>
</dbReference>
<evidence type="ECO:0000256" key="8">
    <source>
        <dbReference type="SAM" id="Phobius"/>
    </source>
</evidence>
<reference evidence="10" key="1">
    <citation type="submission" date="2019-02" db="EMBL/GenBank/DDBJ databases">
        <title>Complete genome sequence of Rhodoferax sp. Gr-4.</title>
        <authorList>
            <person name="Jin L."/>
        </authorList>
    </citation>
    <scope>NUCLEOTIDE SEQUENCE [LARGE SCALE GENOMIC DNA]</scope>
    <source>
        <strain evidence="10">Gr-4</strain>
    </source>
</reference>
<feature type="transmembrane region" description="Helical" evidence="8">
    <location>
        <begin position="192"/>
        <end position="210"/>
    </location>
</feature>
<keyword evidence="10" id="KW-1185">Reference proteome</keyword>
<feature type="transmembrane region" description="Helical" evidence="8">
    <location>
        <begin position="258"/>
        <end position="278"/>
    </location>
</feature>
<feature type="transmembrane region" description="Helical" evidence="8">
    <location>
        <begin position="217"/>
        <end position="238"/>
    </location>
</feature>
<evidence type="ECO:0000256" key="6">
    <source>
        <dbReference type="RuleBase" id="RU000477"/>
    </source>
</evidence>
<protein>
    <submittedName>
        <fullName evidence="9">Aquaporin family protein</fullName>
    </submittedName>
</protein>
<dbReference type="InterPro" id="IPR023271">
    <property type="entry name" value="Aquaporin-like"/>
</dbReference>
<feature type="transmembrane region" description="Helical" evidence="8">
    <location>
        <begin position="64"/>
        <end position="83"/>
    </location>
</feature>
<feature type="compositionally biased region" description="Basic and acidic residues" evidence="7">
    <location>
        <begin position="25"/>
        <end position="41"/>
    </location>
</feature>
<dbReference type="GO" id="GO:0005886">
    <property type="term" value="C:plasma membrane"/>
    <property type="evidence" value="ECO:0007669"/>
    <property type="project" value="TreeGrafter"/>
</dbReference>
<feature type="region of interest" description="Disordered" evidence="7">
    <location>
        <begin position="1"/>
        <end position="56"/>
    </location>
</feature>
<evidence type="ECO:0000256" key="1">
    <source>
        <dbReference type="ARBA" id="ARBA00004141"/>
    </source>
</evidence>
<accession>A0A515ENT7</accession>
<evidence type="ECO:0000256" key="5">
    <source>
        <dbReference type="ARBA" id="ARBA00023136"/>
    </source>
</evidence>
<dbReference type="Pfam" id="PF00230">
    <property type="entry name" value="MIP"/>
    <property type="match status" value="1"/>
</dbReference>
<dbReference type="Gene3D" id="1.20.1080.10">
    <property type="entry name" value="Glycerol uptake facilitator protein"/>
    <property type="match status" value="1"/>
</dbReference>
<feature type="transmembrane region" description="Helical" evidence="8">
    <location>
        <begin position="95"/>
        <end position="112"/>
    </location>
</feature>